<evidence type="ECO:0000256" key="5">
    <source>
        <dbReference type="SAM" id="Phobius"/>
    </source>
</evidence>
<feature type="transmembrane region" description="Helical" evidence="5">
    <location>
        <begin position="339"/>
        <end position="359"/>
    </location>
</feature>
<keyword evidence="4 5" id="KW-0472">Membrane</keyword>
<feature type="transmembrane region" description="Helical" evidence="5">
    <location>
        <begin position="122"/>
        <end position="141"/>
    </location>
</feature>
<sequence>MSAFKAGVLFGLRECLYAPLGLLRIRRKLLKKSSSKTCHGSVTDSPTQGYYDQALLRRKVSAAMGEKLPAVTHPNPPNNSSCSSRDVLYSLSWIWFINLLVILLMAIFLCIINRLLDTAAGRFIWSFLLIQWPLWALGYTVQASTFLITEIVNSVCLKTICMQTESVKQRSLTGGNTGNHRSFFSNSSNSSKSLGLGAKLMDYSYSIVFFLVYSLQWRLLASMMPYSLVRFILKTCTLSLTYACYAFDFYARQNSDVNVEALLLHISNYWSVFMGYGLPLGFLVTLTSNWYFTGDLLVSFLYPILVIGAFQISWSKALDPKHRVSPCLRDLAVMSMKPALFITNNLVSITTSIGLSFIFP</sequence>
<evidence type="ECO:0000256" key="2">
    <source>
        <dbReference type="ARBA" id="ARBA00022692"/>
    </source>
</evidence>
<dbReference type="GO" id="GO:0016236">
    <property type="term" value="P:macroautophagy"/>
    <property type="evidence" value="ECO:0007669"/>
    <property type="project" value="TreeGrafter"/>
</dbReference>
<evidence type="ECO:0000256" key="3">
    <source>
        <dbReference type="ARBA" id="ARBA00022989"/>
    </source>
</evidence>
<evidence type="ECO:0000313" key="7">
    <source>
        <dbReference type="Proteomes" id="UP000321570"/>
    </source>
</evidence>
<keyword evidence="3 5" id="KW-1133">Transmembrane helix</keyword>
<evidence type="ECO:0000256" key="1">
    <source>
        <dbReference type="ARBA" id="ARBA00004141"/>
    </source>
</evidence>
<dbReference type="EMBL" id="CABIJS010000333">
    <property type="protein sequence ID" value="VUZ49494.1"/>
    <property type="molecule type" value="Genomic_DNA"/>
</dbReference>
<feature type="transmembrane region" description="Helical" evidence="5">
    <location>
        <begin position="262"/>
        <end position="284"/>
    </location>
</feature>
<protein>
    <submittedName>
        <fullName evidence="6">Uncharacterized protein</fullName>
    </submittedName>
</protein>
<feature type="transmembrane region" description="Helical" evidence="5">
    <location>
        <begin position="231"/>
        <end position="250"/>
    </location>
</feature>
<proteinExistence type="predicted"/>
<dbReference type="GO" id="GO:0016020">
    <property type="term" value="C:membrane"/>
    <property type="evidence" value="ECO:0007669"/>
    <property type="project" value="UniProtKB-SubCell"/>
</dbReference>
<feature type="transmembrane region" description="Helical" evidence="5">
    <location>
        <begin position="200"/>
        <end position="219"/>
    </location>
</feature>
<evidence type="ECO:0000256" key="4">
    <source>
        <dbReference type="ARBA" id="ARBA00023136"/>
    </source>
</evidence>
<name>A0A564YSG8_HYMDI</name>
<evidence type="ECO:0000313" key="6">
    <source>
        <dbReference type="EMBL" id="VUZ49494.1"/>
    </source>
</evidence>
<reference evidence="6 7" key="1">
    <citation type="submission" date="2019-07" db="EMBL/GenBank/DDBJ databases">
        <authorList>
            <person name="Jastrzebski P J."/>
            <person name="Paukszto L."/>
            <person name="Jastrzebski P J."/>
        </authorList>
    </citation>
    <scope>NUCLEOTIDE SEQUENCE [LARGE SCALE GENOMIC DNA]</scope>
    <source>
        <strain evidence="6 7">WMS-il1</strain>
    </source>
</reference>
<keyword evidence="7" id="KW-1185">Reference proteome</keyword>
<comment type="subcellular location">
    <subcellularLocation>
        <location evidence="1">Membrane</location>
        <topology evidence="1">Multi-pass membrane protein</topology>
    </subcellularLocation>
</comment>
<organism evidence="6 7">
    <name type="scientific">Hymenolepis diminuta</name>
    <name type="common">Rat tapeworm</name>
    <dbReference type="NCBI Taxonomy" id="6216"/>
    <lineage>
        <taxon>Eukaryota</taxon>
        <taxon>Metazoa</taxon>
        <taxon>Spiralia</taxon>
        <taxon>Lophotrochozoa</taxon>
        <taxon>Platyhelminthes</taxon>
        <taxon>Cestoda</taxon>
        <taxon>Eucestoda</taxon>
        <taxon>Cyclophyllidea</taxon>
        <taxon>Hymenolepididae</taxon>
        <taxon>Hymenolepis</taxon>
    </lineage>
</organism>
<feature type="transmembrane region" description="Helical" evidence="5">
    <location>
        <begin position="93"/>
        <end position="116"/>
    </location>
</feature>
<feature type="transmembrane region" description="Helical" evidence="5">
    <location>
        <begin position="296"/>
        <end position="318"/>
    </location>
</feature>
<keyword evidence="2 5" id="KW-0812">Transmembrane</keyword>
<dbReference type="Proteomes" id="UP000321570">
    <property type="component" value="Unassembled WGS sequence"/>
</dbReference>
<dbReference type="PANTHER" id="PTHR21389">
    <property type="entry name" value="P53 INDUCED PROTEIN"/>
    <property type="match status" value="1"/>
</dbReference>
<gene>
    <name evidence="6" type="ORF">WMSIL1_LOCUS8842</name>
</gene>
<dbReference type="AlphaFoldDB" id="A0A564YSG8"/>
<dbReference type="PANTHER" id="PTHR21389:SF0">
    <property type="entry name" value="ETOPOSIDE-INDUCED PROTEIN 2.4 HOMOLOG"/>
    <property type="match status" value="1"/>
</dbReference>
<accession>A0A564YSG8</accession>
<dbReference type="GO" id="GO:0005783">
    <property type="term" value="C:endoplasmic reticulum"/>
    <property type="evidence" value="ECO:0007669"/>
    <property type="project" value="TreeGrafter"/>
</dbReference>